<dbReference type="Proteomes" id="UP000706124">
    <property type="component" value="Unassembled WGS sequence"/>
</dbReference>
<reference evidence="1 2" key="1">
    <citation type="journal article" date="2020" name="bioRxiv">
        <title>Whole genome comparisons of ergot fungi reveals the divergence and evolution of species within the genus Claviceps are the result of varying mechanisms driving genome evolution and host range expansion.</title>
        <authorList>
            <person name="Wyka S.A."/>
            <person name="Mondo S.J."/>
            <person name="Liu M."/>
            <person name="Dettman J."/>
            <person name="Nalam V."/>
            <person name="Broders K.D."/>
        </authorList>
    </citation>
    <scope>NUCLEOTIDE SEQUENCE [LARGE SCALE GENOMIC DNA]</scope>
    <source>
        <strain evidence="1 2">CCC 1485</strain>
    </source>
</reference>
<dbReference type="AlphaFoldDB" id="A0A9P7MCQ7"/>
<name>A0A9P7MCQ7_9HYPO</name>
<keyword evidence="2" id="KW-1185">Reference proteome</keyword>
<organism evidence="1 2">
    <name type="scientific">Claviceps pazoutovae</name>
    <dbReference type="NCBI Taxonomy" id="1649127"/>
    <lineage>
        <taxon>Eukaryota</taxon>
        <taxon>Fungi</taxon>
        <taxon>Dikarya</taxon>
        <taxon>Ascomycota</taxon>
        <taxon>Pezizomycotina</taxon>
        <taxon>Sordariomycetes</taxon>
        <taxon>Hypocreomycetidae</taxon>
        <taxon>Hypocreales</taxon>
        <taxon>Clavicipitaceae</taxon>
        <taxon>Claviceps</taxon>
    </lineage>
</organism>
<proteinExistence type="predicted"/>
<sequence>MDQQNQVDALIEHIRELEQQIKERDTTSKKTIEGLLLQEHGSYCNRIRRHVTQQKILRSASRGERPTDGLEETYRKLRQSNFCEYIEQCNASYEPTVDSDTLQRAEVDLTKLKNLFQPNDSEHWTNF</sequence>
<evidence type="ECO:0000313" key="1">
    <source>
        <dbReference type="EMBL" id="KAG5938802.1"/>
    </source>
</evidence>
<gene>
    <name evidence="1" type="ORF">E4U60_001181</name>
</gene>
<evidence type="ECO:0000313" key="2">
    <source>
        <dbReference type="Proteomes" id="UP000706124"/>
    </source>
</evidence>
<dbReference type="OrthoDB" id="10621882at2759"/>
<accession>A0A9P7MCQ7</accession>
<protein>
    <submittedName>
        <fullName evidence="1">Uncharacterized protein</fullName>
    </submittedName>
</protein>
<comment type="caution">
    <text evidence="1">The sequence shown here is derived from an EMBL/GenBank/DDBJ whole genome shotgun (WGS) entry which is preliminary data.</text>
</comment>
<dbReference type="EMBL" id="SRPO01000145">
    <property type="protein sequence ID" value="KAG5938802.1"/>
    <property type="molecule type" value="Genomic_DNA"/>
</dbReference>